<protein>
    <submittedName>
        <fullName evidence="1">Uncharacterized protein</fullName>
    </submittedName>
</protein>
<keyword evidence="2" id="KW-1185">Reference proteome</keyword>
<evidence type="ECO:0000313" key="2">
    <source>
        <dbReference type="Proteomes" id="UP000805704"/>
    </source>
</evidence>
<sequence length="307" mass="34211">MSTSNKSLTSAANIISTLAICVGILFEMQACCLILISLTSTMNNTTLGDAPLPTFSANTFLVVPNLVSLMVRFPVSVYIIQLIVSRQRITAEFYTLNEVIFELLIGVYYLLGVATFFPACKSLNLARLFFVGFITAGRPSVLVLICVDRYLAVVKPVLFLSLFLSLVVIPSRLRVQSGLWERASSASLSSTWGEERHGKLLGILRTPSSAPDILSLSSVTEEDAMPRVFHITSRILGRFLTLSFLKDEAAQWTCVLKTGFAMSTEKDTEKEQQKQRVKKGGDLLLLRRESKRRKHRKRLILGDRKSE</sequence>
<dbReference type="Proteomes" id="UP000805704">
    <property type="component" value="Chromosome 1"/>
</dbReference>
<reference evidence="1" key="1">
    <citation type="submission" date="2020-04" db="EMBL/GenBank/DDBJ databases">
        <title>A chromosome-scale assembly and high-density genetic map of the yellow drum (Nibea albiflora) genome.</title>
        <authorList>
            <person name="Xu D."/>
            <person name="Zhang W."/>
            <person name="Chen R."/>
            <person name="Tan P."/>
            <person name="Wang L."/>
            <person name="Song H."/>
            <person name="Tian L."/>
            <person name="Zhu Q."/>
            <person name="Wang B."/>
        </authorList>
    </citation>
    <scope>NUCLEOTIDE SEQUENCE</scope>
    <source>
        <strain evidence="1">ZJHYS-2018</strain>
    </source>
</reference>
<proteinExistence type="predicted"/>
<comment type="caution">
    <text evidence="1">The sequence shown here is derived from an EMBL/GenBank/DDBJ whole genome shotgun (WGS) entry which is preliminary data.</text>
</comment>
<organism evidence="1 2">
    <name type="scientific">Nibea albiflora</name>
    <name type="common">Yellow drum</name>
    <name type="synonym">Corvina albiflora</name>
    <dbReference type="NCBI Taxonomy" id="240163"/>
    <lineage>
        <taxon>Eukaryota</taxon>
        <taxon>Metazoa</taxon>
        <taxon>Chordata</taxon>
        <taxon>Craniata</taxon>
        <taxon>Vertebrata</taxon>
        <taxon>Euteleostomi</taxon>
        <taxon>Actinopterygii</taxon>
        <taxon>Neopterygii</taxon>
        <taxon>Teleostei</taxon>
        <taxon>Neoteleostei</taxon>
        <taxon>Acanthomorphata</taxon>
        <taxon>Eupercaria</taxon>
        <taxon>Sciaenidae</taxon>
        <taxon>Nibea</taxon>
    </lineage>
</organism>
<accession>A0ACB7FKK6</accession>
<name>A0ACB7FKK6_NIBAL</name>
<gene>
    <name evidence="1" type="ORF">GBF38_003494</name>
</gene>
<dbReference type="EMBL" id="CM024789">
    <property type="protein sequence ID" value="KAG8014831.1"/>
    <property type="molecule type" value="Genomic_DNA"/>
</dbReference>
<evidence type="ECO:0000313" key="1">
    <source>
        <dbReference type="EMBL" id="KAG8014831.1"/>
    </source>
</evidence>